<dbReference type="SUPFAM" id="SSF56219">
    <property type="entry name" value="DNase I-like"/>
    <property type="match status" value="1"/>
</dbReference>
<dbReference type="AlphaFoldDB" id="A0A0L8HYL2"/>
<dbReference type="Gene3D" id="3.60.10.10">
    <property type="entry name" value="Endonuclease/exonuclease/phosphatase"/>
    <property type="match status" value="1"/>
</dbReference>
<reference evidence="1" key="1">
    <citation type="submission" date="2015-07" db="EMBL/GenBank/DDBJ databases">
        <title>MeaNS - Measles Nucleotide Surveillance Program.</title>
        <authorList>
            <person name="Tran T."/>
            <person name="Druce J."/>
        </authorList>
    </citation>
    <scope>NUCLEOTIDE SEQUENCE</scope>
    <source>
        <strain evidence="1">UCB-OBI-ISO-001</strain>
        <tissue evidence="1">Gonad</tissue>
    </source>
</reference>
<evidence type="ECO:0000313" key="1">
    <source>
        <dbReference type="EMBL" id="KOF94328.1"/>
    </source>
</evidence>
<protein>
    <recommendedName>
        <fullName evidence="2">C2H2-type domain-containing protein</fullName>
    </recommendedName>
</protein>
<feature type="non-terminal residue" evidence="1">
    <location>
        <position position="1"/>
    </location>
</feature>
<evidence type="ECO:0008006" key="2">
    <source>
        <dbReference type="Google" id="ProtNLM"/>
    </source>
</evidence>
<dbReference type="EMBL" id="KQ416985">
    <property type="protein sequence ID" value="KOF94328.1"/>
    <property type="molecule type" value="Genomic_DNA"/>
</dbReference>
<gene>
    <name evidence="1" type="ORF">OCBIM_22002076mg</name>
</gene>
<dbReference type="STRING" id="37653.A0A0L8HYL2"/>
<organism evidence="1">
    <name type="scientific">Octopus bimaculoides</name>
    <name type="common">California two-spotted octopus</name>
    <dbReference type="NCBI Taxonomy" id="37653"/>
    <lineage>
        <taxon>Eukaryota</taxon>
        <taxon>Metazoa</taxon>
        <taxon>Spiralia</taxon>
        <taxon>Lophotrochozoa</taxon>
        <taxon>Mollusca</taxon>
        <taxon>Cephalopoda</taxon>
        <taxon>Coleoidea</taxon>
        <taxon>Octopodiformes</taxon>
        <taxon>Octopoda</taxon>
        <taxon>Incirrata</taxon>
        <taxon>Octopodidae</taxon>
        <taxon>Octopus</taxon>
    </lineage>
</organism>
<sequence>RLDREGGSWVWATQGFHSSLAQDSVTPPLYFFLFQVLRRWNIEQYLWVVNCRDTALMLLPSWKALDKRRESGVGFAIRTALVKNLGSLPREISDRLMLMRIPLQGKMHLTLISAYAPTATYTLEQRELFYQNLTKVLRDVPRDDKLLILRGLQCPYVIRPHGIGHENTNGQLLLIFCTEQRLTIANILYQLPDLHKATWMHPKSKHWHLIAYVITRRPDIHDVRITRAMRRADCWTDHLLLMCRLSFSIVSRHRLQKADVKKKLIEPKTKETLIAKLANQLERLPAEGQLPGCSVILCQPYPWPHKTETPRLEKKEAFTAWLSDKDSQAKHDLLKNIRGKVQTELRQMKELQQYADEHNSKFFADLKDVYGPTLNAMAPIMARVFLNRITHHLLDDVVSESQCGFRNNRGTIDMVFSGVRLFEEKCPKSLQLKRQARKERIPNPTSAVTCTTCGRICASAFWFRSHLWRH</sequence>
<proteinExistence type="predicted"/>
<dbReference type="OrthoDB" id="6131434at2759"/>
<name>A0A0L8HYL2_OCTBM</name>
<dbReference type="InterPro" id="IPR036691">
    <property type="entry name" value="Endo/exonu/phosph_ase_sf"/>
</dbReference>
<accession>A0A0L8HYL2</accession>